<dbReference type="SUPFAM" id="SSF54106">
    <property type="entry name" value="LysM domain"/>
    <property type="match status" value="1"/>
</dbReference>
<dbReference type="GO" id="GO:0008932">
    <property type="term" value="F:lytic endotransglycosylase activity"/>
    <property type="evidence" value="ECO:0007669"/>
    <property type="project" value="TreeGrafter"/>
</dbReference>
<name>A0A6J6PZP1_9ZZZZ</name>
<evidence type="ECO:0000313" key="4">
    <source>
        <dbReference type="EMBL" id="CAB4752458.1"/>
    </source>
</evidence>
<dbReference type="AlphaFoldDB" id="A0A6J6PZP1"/>
<reference evidence="3" key="1">
    <citation type="submission" date="2020-05" db="EMBL/GenBank/DDBJ databases">
        <authorList>
            <person name="Chiriac C."/>
            <person name="Salcher M."/>
            <person name="Ghai R."/>
            <person name="Kavagutti S V."/>
        </authorList>
    </citation>
    <scope>NUCLEOTIDE SEQUENCE</scope>
</reference>
<dbReference type="InterPro" id="IPR036779">
    <property type="entry name" value="LysM_dom_sf"/>
</dbReference>
<dbReference type="CDD" id="cd00118">
    <property type="entry name" value="LysM"/>
    <property type="match status" value="1"/>
</dbReference>
<dbReference type="InterPro" id="IPR018392">
    <property type="entry name" value="LysM"/>
</dbReference>
<dbReference type="Pfam" id="PF01476">
    <property type="entry name" value="LysM"/>
    <property type="match status" value="1"/>
</dbReference>
<protein>
    <submittedName>
        <fullName evidence="3">Unannotated protein</fullName>
    </submittedName>
</protein>
<dbReference type="PANTHER" id="PTHR33734">
    <property type="entry name" value="LYSM DOMAIN-CONTAINING GPI-ANCHORED PROTEIN 2"/>
    <property type="match status" value="1"/>
</dbReference>
<organism evidence="3">
    <name type="scientific">freshwater metagenome</name>
    <dbReference type="NCBI Taxonomy" id="449393"/>
    <lineage>
        <taxon>unclassified sequences</taxon>
        <taxon>metagenomes</taxon>
        <taxon>ecological metagenomes</taxon>
    </lineage>
</organism>
<accession>A0A6J6PZP1</accession>
<dbReference type="PANTHER" id="PTHR33734:SF22">
    <property type="entry name" value="MEMBRANE-BOUND LYTIC MUREIN TRANSGLYCOSYLASE D"/>
    <property type="match status" value="1"/>
</dbReference>
<dbReference type="EMBL" id="CAEZWH010000092">
    <property type="protein sequence ID" value="CAB4653040.1"/>
    <property type="molecule type" value="Genomic_DNA"/>
</dbReference>
<dbReference type="PROSITE" id="PS51782">
    <property type="entry name" value="LYSM"/>
    <property type="match status" value="1"/>
</dbReference>
<sequence>MYLRGRLQWSLLAISVISGLIALVLSRGNDTDSISVETTVESTVPATTTTVYSEPVYYTVNPGDSLFQISKTYNLNMAELMALNGITDPDKVNAGQVLQLPVPTGFVPVAPSTTMDP</sequence>
<evidence type="ECO:0000313" key="3">
    <source>
        <dbReference type="EMBL" id="CAB4702008.1"/>
    </source>
</evidence>
<dbReference type="EMBL" id="CAEZZM010000002">
    <property type="protein sequence ID" value="CAB4752458.1"/>
    <property type="molecule type" value="Genomic_DNA"/>
</dbReference>
<dbReference type="EMBL" id="CAEZYG010000004">
    <property type="protein sequence ID" value="CAB4702008.1"/>
    <property type="molecule type" value="Genomic_DNA"/>
</dbReference>
<dbReference type="Gene3D" id="3.10.350.10">
    <property type="entry name" value="LysM domain"/>
    <property type="match status" value="1"/>
</dbReference>
<feature type="domain" description="LysM" evidence="1">
    <location>
        <begin position="56"/>
        <end position="100"/>
    </location>
</feature>
<evidence type="ECO:0000259" key="1">
    <source>
        <dbReference type="PROSITE" id="PS51782"/>
    </source>
</evidence>
<gene>
    <name evidence="2" type="ORF">UFOPK2195_00579</name>
    <name evidence="3" type="ORF">UFOPK2657_00056</name>
    <name evidence="4" type="ORF">UFOPK2872_00032</name>
</gene>
<dbReference type="SMART" id="SM00257">
    <property type="entry name" value="LysM"/>
    <property type="match status" value="1"/>
</dbReference>
<evidence type="ECO:0000313" key="2">
    <source>
        <dbReference type="EMBL" id="CAB4653040.1"/>
    </source>
</evidence>
<proteinExistence type="predicted"/>